<dbReference type="EMBL" id="ML996228">
    <property type="protein sequence ID" value="KAF2730028.1"/>
    <property type="molecule type" value="Genomic_DNA"/>
</dbReference>
<evidence type="ECO:0000313" key="3">
    <source>
        <dbReference type="Proteomes" id="UP000799444"/>
    </source>
</evidence>
<feature type="region of interest" description="Disordered" evidence="1">
    <location>
        <begin position="221"/>
        <end position="243"/>
    </location>
</feature>
<dbReference type="AlphaFoldDB" id="A0A9P4QRE1"/>
<protein>
    <submittedName>
        <fullName evidence="2">Uncharacterized protein</fullName>
    </submittedName>
</protein>
<feature type="region of interest" description="Disordered" evidence="1">
    <location>
        <begin position="1"/>
        <end position="23"/>
    </location>
</feature>
<name>A0A9P4QRE1_9PLEO</name>
<dbReference type="Proteomes" id="UP000799444">
    <property type="component" value="Unassembled WGS sequence"/>
</dbReference>
<feature type="compositionally biased region" description="Basic and acidic residues" evidence="1">
    <location>
        <begin position="227"/>
        <end position="236"/>
    </location>
</feature>
<sequence>MFNFSRDSRKRNRPDDVSHGHDAVGALVNGQSAGAEHHSKAGPSFKIPIYWQKRCLHKFKAGCELTTATLCCACADTRPFASEYLVYVDGRGNVLDGTRWQHYCPSCKVHWSEQQGAFGRMDLPVAWTPTKVLKLKAIDEHAEHHINIIISDDVTIGALREDMAEHLCCKPSELLLQYGAEDPGNDTTVSGLEELRRGAKEIKITCVRRIDQDGDFDMMEDVQGLGDETKPLDGDGRKRRRLC</sequence>
<reference evidence="2" key="1">
    <citation type="journal article" date="2020" name="Stud. Mycol.">
        <title>101 Dothideomycetes genomes: a test case for predicting lifestyles and emergence of pathogens.</title>
        <authorList>
            <person name="Haridas S."/>
            <person name="Albert R."/>
            <person name="Binder M."/>
            <person name="Bloem J."/>
            <person name="Labutti K."/>
            <person name="Salamov A."/>
            <person name="Andreopoulos B."/>
            <person name="Baker S."/>
            <person name="Barry K."/>
            <person name="Bills G."/>
            <person name="Bluhm B."/>
            <person name="Cannon C."/>
            <person name="Castanera R."/>
            <person name="Culley D."/>
            <person name="Daum C."/>
            <person name="Ezra D."/>
            <person name="Gonzalez J."/>
            <person name="Henrissat B."/>
            <person name="Kuo A."/>
            <person name="Liang C."/>
            <person name="Lipzen A."/>
            <person name="Lutzoni F."/>
            <person name="Magnuson J."/>
            <person name="Mondo S."/>
            <person name="Nolan M."/>
            <person name="Ohm R."/>
            <person name="Pangilinan J."/>
            <person name="Park H.-J."/>
            <person name="Ramirez L."/>
            <person name="Alfaro M."/>
            <person name="Sun H."/>
            <person name="Tritt A."/>
            <person name="Yoshinaga Y."/>
            <person name="Zwiers L.-H."/>
            <person name="Turgeon B."/>
            <person name="Goodwin S."/>
            <person name="Spatafora J."/>
            <person name="Crous P."/>
            <person name="Grigoriev I."/>
        </authorList>
    </citation>
    <scope>NUCLEOTIDE SEQUENCE</scope>
    <source>
        <strain evidence="2">CBS 125425</strain>
    </source>
</reference>
<evidence type="ECO:0000313" key="2">
    <source>
        <dbReference type="EMBL" id="KAF2730028.1"/>
    </source>
</evidence>
<feature type="compositionally biased region" description="Basic and acidic residues" evidence="1">
    <location>
        <begin position="13"/>
        <end position="22"/>
    </location>
</feature>
<gene>
    <name evidence="2" type="ORF">EJ04DRAFT_555729</name>
</gene>
<keyword evidence="3" id="KW-1185">Reference proteome</keyword>
<proteinExistence type="predicted"/>
<comment type="caution">
    <text evidence="2">The sequence shown here is derived from an EMBL/GenBank/DDBJ whole genome shotgun (WGS) entry which is preliminary data.</text>
</comment>
<organism evidence="2 3">
    <name type="scientific">Polyplosphaeria fusca</name>
    <dbReference type="NCBI Taxonomy" id="682080"/>
    <lineage>
        <taxon>Eukaryota</taxon>
        <taxon>Fungi</taxon>
        <taxon>Dikarya</taxon>
        <taxon>Ascomycota</taxon>
        <taxon>Pezizomycotina</taxon>
        <taxon>Dothideomycetes</taxon>
        <taxon>Pleosporomycetidae</taxon>
        <taxon>Pleosporales</taxon>
        <taxon>Tetraplosphaeriaceae</taxon>
        <taxon>Polyplosphaeria</taxon>
    </lineage>
</organism>
<evidence type="ECO:0000256" key="1">
    <source>
        <dbReference type="SAM" id="MobiDB-lite"/>
    </source>
</evidence>
<dbReference type="OrthoDB" id="3799362at2759"/>
<accession>A0A9P4QRE1</accession>